<dbReference type="InterPro" id="IPR003130">
    <property type="entry name" value="GED"/>
</dbReference>
<dbReference type="Pfam" id="PF02212">
    <property type="entry name" value="GED"/>
    <property type="match status" value="1"/>
</dbReference>
<dbReference type="EMBL" id="VSRR010001692">
    <property type="protein sequence ID" value="MPC27107.1"/>
    <property type="molecule type" value="Genomic_DNA"/>
</dbReference>
<comment type="caution">
    <text evidence="2">The sequence shown here is derived from an EMBL/GenBank/DDBJ whole genome shotgun (WGS) entry which is preliminary data.</text>
</comment>
<dbReference type="GO" id="GO:0016020">
    <property type="term" value="C:membrane"/>
    <property type="evidence" value="ECO:0007669"/>
    <property type="project" value="TreeGrafter"/>
</dbReference>
<accession>A0A5B7E196</accession>
<dbReference type="AlphaFoldDB" id="A0A5B7E196"/>
<dbReference type="GO" id="GO:0005525">
    <property type="term" value="F:GTP binding"/>
    <property type="evidence" value="ECO:0007669"/>
    <property type="project" value="InterPro"/>
</dbReference>
<sequence length="120" mass="14093">MKIQCLRNIKKFSFSQRTVDIWNGLSEEIVAAEKRLIKSYFYIVRKSIQDKVPKAVMHFLVNHVKDNLQSELVKHLYRTDEIDTFLSESPEIAQRRKEAAEMLKRHKSVFSMLPTVLRGA</sequence>
<dbReference type="GO" id="GO:0005739">
    <property type="term" value="C:mitochondrion"/>
    <property type="evidence" value="ECO:0007669"/>
    <property type="project" value="TreeGrafter"/>
</dbReference>
<dbReference type="PROSITE" id="PS51388">
    <property type="entry name" value="GED"/>
    <property type="match status" value="1"/>
</dbReference>
<dbReference type="GO" id="GO:0000266">
    <property type="term" value="P:mitochondrial fission"/>
    <property type="evidence" value="ECO:0007669"/>
    <property type="project" value="TreeGrafter"/>
</dbReference>
<dbReference type="GO" id="GO:0003924">
    <property type="term" value="F:GTPase activity"/>
    <property type="evidence" value="ECO:0007669"/>
    <property type="project" value="InterPro"/>
</dbReference>
<dbReference type="SMART" id="SM00302">
    <property type="entry name" value="GED"/>
    <property type="match status" value="1"/>
</dbReference>
<proteinExistence type="predicted"/>
<name>A0A5B7E196_PORTR</name>
<gene>
    <name evidence="2" type="primary">DNM1L_0</name>
    <name evidence="2" type="ORF">E2C01_020267</name>
</gene>
<dbReference type="Proteomes" id="UP000324222">
    <property type="component" value="Unassembled WGS sequence"/>
</dbReference>
<feature type="domain" description="GED" evidence="1">
    <location>
        <begin position="30"/>
        <end position="120"/>
    </location>
</feature>
<dbReference type="PANTHER" id="PTHR11566">
    <property type="entry name" value="DYNAMIN"/>
    <property type="match status" value="1"/>
</dbReference>
<dbReference type="OrthoDB" id="5061070at2759"/>
<protein>
    <submittedName>
        <fullName evidence="2">Dynamin-1-like protein</fullName>
    </submittedName>
</protein>
<dbReference type="Gene3D" id="1.20.120.1240">
    <property type="entry name" value="Dynamin, middle domain"/>
    <property type="match status" value="1"/>
</dbReference>
<dbReference type="GO" id="GO:0006897">
    <property type="term" value="P:endocytosis"/>
    <property type="evidence" value="ECO:0007669"/>
    <property type="project" value="TreeGrafter"/>
</dbReference>
<dbReference type="GO" id="GO:0008017">
    <property type="term" value="F:microtubule binding"/>
    <property type="evidence" value="ECO:0007669"/>
    <property type="project" value="TreeGrafter"/>
</dbReference>
<dbReference type="GO" id="GO:0048312">
    <property type="term" value="P:intracellular distribution of mitochondria"/>
    <property type="evidence" value="ECO:0007669"/>
    <property type="project" value="TreeGrafter"/>
</dbReference>
<keyword evidence="3" id="KW-1185">Reference proteome</keyword>
<dbReference type="PANTHER" id="PTHR11566:SF21">
    <property type="entry name" value="DYNAMIN RELATED PROTEIN 1, ISOFORM A"/>
    <property type="match status" value="1"/>
</dbReference>
<evidence type="ECO:0000313" key="2">
    <source>
        <dbReference type="EMBL" id="MPC27107.1"/>
    </source>
</evidence>
<organism evidence="2 3">
    <name type="scientific">Portunus trituberculatus</name>
    <name type="common">Swimming crab</name>
    <name type="synonym">Neptunus trituberculatus</name>
    <dbReference type="NCBI Taxonomy" id="210409"/>
    <lineage>
        <taxon>Eukaryota</taxon>
        <taxon>Metazoa</taxon>
        <taxon>Ecdysozoa</taxon>
        <taxon>Arthropoda</taxon>
        <taxon>Crustacea</taxon>
        <taxon>Multicrustacea</taxon>
        <taxon>Malacostraca</taxon>
        <taxon>Eumalacostraca</taxon>
        <taxon>Eucarida</taxon>
        <taxon>Decapoda</taxon>
        <taxon>Pleocyemata</taxon>
        <taxon>Brachyura</taxon>
        <taxon>Eubrachyura</taxon>
        <taxon>Portunoidea</taxon>
        <taxon>Portunidae</taxon>
        <taxon>Portuninae</taxon>
        <taxon>Portunus</taxon>
    </lineage>
</organism>
<evidence type="ECO:0000259" key="1">
    <source>
        <dbReference type="PROSITE" id="PS51388"/>
    </source>
</evidence>
<reference evidence="2 3" key="1">
    <citation type="submission" date="2019-05" db="EMBL/GenBank/DDBJ databases">
        <title>Another draft genome of Portunus trituberculatus and its Hox gene families provides insights of decapod evolution.</title>
        <authorList>
            <person name="Jeong J.-H."/>
            <person name="Song I."/>
            <person name="Kim S."/>
            <person name="Choi T."/>
            <person name="Kim D."/>
            <person name="Ryu S."/>
            <person name="Kim W."/>
        </authorList>
    </citation>
    <scope>NUCLEOTIDE SEQUENCE [LARGE SCALE GENOMIC DNA]</scope>
    <source>
        <tissue evidence="2">Muscle</tissue>
    </source>
</reference>
<evidence type="ECO:0000313" key="3">
    <source>
        <dbReference type="Proteomes" id="UP000324222"/>
    </source>
</evidence>
<dbReference type="InterPro" id="IPR020850">
    <property type="entry name" value="GED_dom"/>
</dbReference>
<dbReference type="InterPro" id="IPR022812">
    <property type="entry name" value="Dynamin"/>
</dbReference>
<dbReference type="GO" id="GO:0005874">
    <property type="term" value="C:microtubule"/>
    <property type="evidence" value="ECO:0007669"/>
    <property type="project" value="TreeGrafter"/>
</dbReference>
<dbReference type="GO" id="GO:0016559">
    <property type="term" value="P:peroxisome fission"/>
    <property type="evidence" value="ECO:0007669"/>
    <property type="project" value="TreeGrafter"/>
</dbReference>